<dbReference type="Gene3D" id="3.90.580.10">
    <property type="entry name" value="Zinc finger, CHC2-type domain"/>
    <property type="match status" value="1"/>
</dbReference>
<dbReference type="OrthoDB" id="9811157at2"/>
<comment type="caution">
    <text evidence="1">The sequence shown here is derived from an EMBL/GenBank/DDBJ whole genome shotgun (WGS) entry which is preliminary data.</text>
</comment>
<dbReference type="GO" id="GO:0003677">
    <property type="term" value="F:DNA binding"/>
    <property type="evidence" value="ECO:0007669"/>
    <property type="project" value="InterPro"/>
</dbReference>
<dbReference type="SUPFAM" id="SSF57783">
    <property type="entry name" value="Zinc beta-ribbon"/>
    <property type="match status" value="1"/>
</dbReference>
<name>A0A5R9J0M6_9PROT</name>
<evidence type="ECO:0000313" key="1">
    <source>
        <dbReference type="EMBL" id="TLU71225.1"/>
    </source>
</evidence>
<sequence length="104" mass="11182">MRPAIPNFATVNRAALPHLEALCARWLGGGRRIGAEWTCGSLQGERGASCKVNLRTARWCEFATGEKGGDPVSLAAAIHRLPQAKAAHRLARMLGLDGEELRHG</sequence>
<evidence type="ECO:0000313" key="2">
    <source>
        <dbReference type="Proteomes" id="UP000305654"/>
    </source>
</evidence>
<keyword evidence="2" id="KW-1185">Reference proteome</keyword>
<dbReference type="Proteomes" id="UP000305654">
    <property type="component" value="Unassembled WGS sequence"/>
</dbReference>
<dbReference type="InterPro" id="IPR036977">
    <property type="entry name" value="DNA_primase_Znf_CHC2"/>
</dbReference>
<dbReference type="AlphaFoldDB" id="A0A5R9J0M6"/>
<reference evidence="1 2" key="1">
    <citation type="submission" date="2019-05" db="EMBL/GenBank/DDBJ databases">
        <authorList>
            <person name="Pankratov T."/>
            <person name="Grouzdev D."/>
        </authorList>
    </citation>
    <scope>NUCLEOTIDE SEQUENCE [LARGE SCALE GENOMIC DNA]</scope>
    <source>
        <strain evidence="1 2">KEBCLARHB70R</strain>
    </source>
</reference>
<dbReference type="GO" id="GO:0006260">
    <property type="term" value="P:DNA replication"/>
    <property type="evidence" value="ECO:0007669"/>
    <property type="project" value="InterPro"/>
</dbReference>
<evidence type="ECO:0008006" key="3">
    <source>
        <dbReference type="Google" id="ProtNLM"/>
    </source>
</evidence>
<proteinExistence type="predicted"/>
<accession>A0A5R9J0M6</accession>
<dbReference type="GO" id="GO:0008270">
    <property type="term" value="F:zinc ion binding"/>
    <property type="evidence" value="ECO:0007669"/>
    <property type="project" value="InterPro"/>
</dbReference>
<protein>
    <recommendedName>
        <fullName evidence="3">Zinc finger CHC2-type domain-containing protein</fullName>
    </recommendedName>
</protein>
<dbReference type="EMBL" id="VCDI01000007">
    <property type="protein sequence ID" value="TLU71225.1"/>
    <property type="molecule type" value="Genomic_DNA"/>
</dbReference>
<organism evidence="1 2">
    <name type="scientific">Lichenicoccus roseus</name>
    <dbReference type="NCBI Taxonomy" id="2683649"/>
    <lineage>
        <taxon>Bacteria</taxon>
        <taxon>Pseudomonadati</taxon>
        <taxon>Pseudomonadota</taxon>
        <taxon>Alphaproteobacteria</taxon>
        <taxon>Acetobacterales</taxon>
        <taxon>Acetobacteraceae</taxon>
        <taxon>Lichenicoccus</taxon>
    </lineage>
</organism>
<gene>
    <name evidence="1" type="ORF">FE263_17090</name>
</gene>